<dbReference type="Proteomes" id="UP000035763">
    <property type="component" value="Unassembled WGS sequence"/>
</dbReference>
<evidence type="ECO:0000313" key="2">
    <source>
        <dbReference type="EMBL" id="CCH75672.1"/>
    </source>
</evidence>
<keyword evidence="1" id="KW-0812">Transmembrane</keyword>
<dbReference type="AlphaFoldDB" id="W6K2A4"/>
<keyword evidence="1" id="KW-1133">Transmembrane helix</keyword>
<feature type="transmembrane region" description="Helical" evidence="1">
    <location>
        <begin position="6"/>
        <end position="37"/>
    </location>
</feature>
<comment type="caution">
    <text evidence="2">The sequence shown here is derived from an EMBL/GenBank/DDBJ whole genome shotgun (WGS) entry which is preliminary data.</text>
</comment>
<proteinExistence type="predicted"/>
<sequence>MILSHAAAVATFLTVVLAIAGALVALALLAAAGDFLARNHTMRVRRHQSVPVYYRHLVTGH</sequence>
<reference evidence="2 3" key="1">
    <citation type="journal article" date="2013" name="ISME J.">
        <title>A metabolic model for members of the genus Tetrasphaera involved in enhanced biological phosphorus removal.</title>
        <authorList>
            <person name="Kristiansen R."/>
            <person name="Nguyen H.T.T."/>
            <person name="Saunders A.M."/>
            <person name="Nielsen J.L."/>
            <person name="Wimmer R."/>
            <person name="Le V.Q."/>
            <person name="McIlroy S.J."/>
            <person name="Petrovski S."/>
            <person name="Seviour R.J."/>
            <person name="Calteau A."/>
            <person name="Nielsen K.L."/>
            <person name="Nielsen P.H."/>
        </authorList>
    </citation>
    <scope>NUCLEOTIDE SEQUENCE [LARGE SCALE GENOMIC DNA]</scope>
    <source>
        <strain evidence="2 3">Ben110</strain>
    </source>
</reference>
<dbReference type="STRING" id="1193182.BN11_890002"/>
<name>W6K2A4_9MICO</name>
<evidence type="ECO:0000256" key="1">
    <source>
        <dbReference type="SAM" id="Phobius"/>
    </source>
</evidence>
<gene>
    <name evidence="2" type="ORF">BN11_890002</name>
</gene>
<keyword evidence="1" id="KW-0472">Membrane</keyword>
<evidence type="ECO:0000313" key="3">
    <source>
        <dbReference type="Proteomes" id="UP000035763"/>
    </source>
</evidence>
<accession>W6K2A4</accession>
<organism evidence="2 3">
    <name type="scientific">Nostocoides australiense Ben110</name>
    <dbReference type="NCBI Taxonomy" id="1193182"/>
    <lineage>
        <taxon>Bacteria</taxon>
        <taxon>Bacillati</taxon>
        <taxon>Actinomycetota</taxon>
        <taxon>Actinomycetes</taxon>
        <taxon>Micrococcales</taxon>
        <taxon>Intrasporangiaceae</taxon>
        <taxon>Nostocoides</taxon>
    </lineage>
</organism>
<protein>
    <submittedName>
        <fullName evidence="2">Uncharacterized protein</fullName>
    </submittedName>
</protein>
<keyword evidence="3" id="KW-1185">Reference proteome</keyword>
<dbReference type="EMBL" id="CAJA01000517">
    <property type="protein sequence ID" value="CCH75672.1"/>
    <property type="molecule type" value="Genomic_DNA"/>
</dbReference>